<gene>
    <name evidence="2" type="ordered locus">AXX17_At1g35380</name>
</gene>
<sequence length="53" mass="5835">MIKRKIREKKKKLSHLSHDSRPPTPFVTIEGAHLKGQNQSTIVTGASPASITL</sequence>
<comment type="caution">
    <text evidence="2">The sequence shown here is derived from an EMBL/GenBank/DDBJ whole genome shotgun (WGS) entry which is preliminary data.</text>
</comment>
<accession>A0A178W6G4</accession>
<dbReference type="AlphaFoldDB" id="A0A178W6G4"/>
<dbReference type="EMBL" id="LUHQ01000001">
    <property type="protein sequence ID" value="OAP13075.1"/>
    <property type="molecule type" value="Genomic_DNA"/>
</dbReference>
<feature type="region of interest" description="Disordered" evidence="1">
    <location>
        <begin position="1"/>
        <end position="24"/>
    </location>
</feature>
<protein>
    <submittedName>
        <fullName evidence="2">Uncharacterized protein</fullName>
    </submittedName>
</protein>
<feature type="compositionally biased region" description="Basic residues" evidence="1">
    <location>
        <begin position="1"/>
        <end position="15"/>
    </location>
</feature>
<evidence type="ECO:0000313" key="2">
    <source>
        <dbReference type="EMBL" id="OAP13075.1"/>
    </source>
</evidence>
<name>A0A178W6G4_ARATH</name>
<organism evidence="2 3">
    <name type="scientific">Arabidopsis thaliana</name>
    <name type="common">Mouse-ear cress</name>
    <dbReference type="NCBI Taxonomy" id="3702"/>
    <lineage>
        <taxon>Eukaryota</taxon>
        <taxon>Viridiplantae</taxon>
        <taxon>Streptophyta</taxon>
        <taxon>Embryophyta</taxon>
        <taxon>Tracheophyta</taxon>
        <taxon>Spermatophyta</taxon>
        <taxon>Magnoliopsida</taxon>
        <taxon>eudicotyledons</taxon>
        <taxon>Gunneridae</taxon>
        <taxon>Pentapetalae</taxon>
        <taxon>rosids</taxon>
        <taxon>malvids</taxon>
        <taxon>Brassicales</taxon>
        <taxon>Brassicaceae</taxon>
        <taxon>Camelineae</taxon>
        <taxon>Arabidopsis</taxon>
    </lineage>
</organism>
<reference evidence="3" key="1">
    <citation type="journal article" date="2016" name="Proc. Natl. Acad. Sci. U.S.A.">
        <title>Chromosome-level assembly of Arabidopsis thaliana Ler reveals the extent of translocation and inversion polymorphisms.</title>
        <authorList>
            <person name="Zapata L."/>
            <person name="Ding J."/>
            <person name="Willing E.M."/>
            <person name="Hartwig B."/>
            <person name="Bezdan D."/>
            <person name="Jiao W.B."/>
            <person name="Patel V."/>
            <person name="Velikkakam James G."/>
            <person name="Koornneef M."/>
            <person name="Ossowski S."/>
            <person name="Schneeberger K."/>
        </authorList>
    </citation>
    <scope>NUCLEOTIDE SEQUENCE [LARGE SCALE GENOMIC DNA]</scope>
    <source>
        <strain evidence="3">cv. Landsberg erecta</strain>
    </source>
</reference>
<evidence type="ECO:0000256" key="1">
    <source>
        <dbReference type="SAM" id="MobiDB-lite"/>
    </source>
</evidence>
<proteinExistence type="predicted"/>
<evidence type="ECO:0000313" key="3">
    <source>
        <dbReference type="Proteomes" id="UP000078284"/>
    </source>
</evidence>
<dbReference type="Proteomes" id="UP000078284">
    <property type="component" value="Chromosome 1"/>
</dbReference>